<dbReference type="Proteomes" id="UP000698924">
    <property type="component" value="Unassembled WGS sequence"/>
</dbReference>
<protein>
    <recommendedName>
        <fullName evidence="4">Outer membrane protein beta-barrel domain-containing protein</fullName>
    </recommendedName>
</protein>
<feature type="chain" id="PRO_5041362921" description="Outer membrane protein beta-barrel domain-containing protein" evidence="1">
    <location>
        <begin position="20"/>
        <end position="269"/>
    </location>
</feature>
<dbReference type="RefSeq" id="WP_021847083.1">
    <property type="nucleotide sequence ID" value="NZ_JAAZTS010000001.1"/>
</dbReference>
<keyword evidence="1" id="KW-0732">Signal</keyword>
<evidence type="ECO:0000313" key="2">
    <source>
        <dbReference type="EMBL" id="MBM6856105.1"/>
    </source>
</evidence>
<reference evidence="2 3" key="1">
    <citation type="journal article" date="2021" name="Sci. Rep.">
        <title>The distribution of antibiotic resistance genes in chicken gut microbiota commensals.</title>
        <authorList>
            <person name="Juricova H."/>
            <person name="Matiasovicova J."/>
            <person name="Kubasova T."/>
            <person name="Cejkova D."/>
            <person name="Rychlik I."/>
        </authorList>
    </citation>
    <scope>NUCLEOTIDE SEQUENCE [LARGE SCALE GENOMIC DNA]</scope>
    <source>
        <strain evidence="2 3">An421</strain>
    </source>
</reference>
<keyword evidence="3" id="KW-1185">Reference proteome</keyword>
<sequence>MKKFLLLGAMGLIAFSVHAQDAFDKGDRKMDLAIGVGTVAYADKSRGTFDQHFGMEWGIGRIADKVTIGFGFAVNNTYGGKYQNKVIGEYDYKYTRTTFGKVYNFSTKKWDRINETKKVSREGIGTADADITREDVNALVTISFHYSPIPQLDTYLKIGTGVGYMTYLVGNYQNTDGFQSASVNDHRETQYTDITTRYNYNDLDHVKWSSVGGSKIVPAMATYVGATYFLTESWGIGTQFGLISANIKDKDKGYPNSYGIFAVGATYKF</sequence>
<evidence type="ECO:0000256" key="1">
    <source>
        <dbReference type="SAM" id="SignalP"/>
    </source>
</evidence>
<name>A0AA40ZQ58_9BACT</name>
<dbReference type="AlphaFoldDB" id="A0AA40ZQ58"/>
<accession>A0AA40ZQ58</accession>
<organism evidence="2 3">
    <name type="scientific">Caecibacteroides pullorum</name>
    <dbReference type="NCBI Taxonomy" id="2725562"/>
    <lineage>
        <taxon>Bacteria</taxon>
        <taxon>Pseudomonadati</taxon>
        <taxon>Bacteroidota</taxon>
        <taxon>Bacteroidia</taxon>
        <taxon>Bacteroidales</taxon>
        <taxon>Bacteroidaceae</taxon>
        <taxon>Caecibacteroides</taxon>
    </lineage>
</organism>
<evidence type="ECO:0008006" key="4">
    <source>
        <dbReference type="Google" id="ProtNLM"/>
    </source>
</evidence>
<proteinExistence type="predicted"/>
<feature type="signal peptide" evidence="1">
    <location>
        <begin position="1"/>
        <end position="19"/>
    </location>
</feature>
<comment type="caution">
    <text evidence="2">The sequence shown here is derived from an EMBL/GenBank/DDBJ whole genome shotgun (WGS) entry which is preliminary data.</text>
</comment>
<evidence type="ECO:0000313" key="3">
    <source>
        <dbReference type="Proteomes" id="UP000698924"/>
    </source>
</evidence>
<gene>
    <name evidence="2" type="ORF">H6D15_00540</name>
</gene>
<dbReference type="EMBL" id="JACJMO010000001">
    <property type="protein sequence ID" value="MBM6856105.1"/>
    <property type="molecule type" value="Genomic_DNA"/>
</dbReference>